<reference evidence="1 2" key="1">
    <citation type="submission" date="2019-02" db="EMBL/GenBank/DDBJ databases">
        <title>Deep-cultivation of Planctomycetes and their phenomic and genomic characterization uncovers novel biology.</title>
        <authorList>
            <person name="Wiegand S."/>
            <person name="Jogler M."/>
            <person name="Boedeker C."/>
            <person name="Pinto D."/>
            <person name="Vollmers J."/>
            <person name="Rivas-Marin E."/>
            <person name="Kohn T."/>
            <person name="Peeters S.H."/>
            <person name="Heuer A."/>
            <person name="Rast P."/>
            <person name="Oberbeckmann S."/>
            <person name="Bunk B."/>
            <person name="Jeske O."/>
            <person name="Meyerdierks A."/>
            <person name="Storesund J.E."/>
            <person name="Kallscheuer N."/>
            <person name="Luecker S."/>
            <person name="Lage O.M."/>
            <person name="Pohl T."/>
            <person name="Merkel B.J."/>
            <person name="Hornburger P."/>
            <person name="Mueller R.-W."/>
            <person name="Bruemmer F."/>
            <person name="Labrenz M."/>
            <person name="Spormann A.M."/>
            <person name="Op den Camp H."/>
            <person name="Overmann J."/>
            <person name="Amann R."/>
            <person name="Jetten M.S.M."/>
            <person name="Mascher T."/>
            <person name="Medema M.H."/>
            <person name="Devos D.P."/>
            <person name="Kaster A.-K."/>
            <person name="Ovreas L."/>
            <person name="Rohde M."/>
            <person name="Galperin M.Y."/>
            <person name="Jogler C."/>
        </authorList>
    </citation>
    <scope>NUCLEOTIDE SEQUENCE [LARGE SCALE GENOMIC DNA]</scope>
    <source>
        <strain evidence="1 2">V6</strain>
    </source>
</reference>
<accession>A0A517WAB7</accession>
<protein>
    <submittedName>
        <fullName evidence="1">Uncharacterized protein</fullName>
    </submittedName>
</protein>
<proteinExistence type="predicted"/>
<organism evidence="1 2">
    <name type="scientific">Gimesia chilikensis</name>
    <dbReference type="NCBI Taxonomy" id="2605989"/>
    <lineage>
        <taxon>Bacteria</taxon>
        <taxon>Pseudomonadati</taxon>
        <taxon>Planctomycetota</taxon>
        <taxon>Planctomycetia</taxon>
        <taxon>Planctomycetales</taxon>
        <taxon>Planctomycetaceae</taxon>
        <taxon>Gimesia</taxon>
    </lineage>
</organism>
<dbReference type="AlphaFoldDB" id="A0A517WAB7"/>
<dbReference type="Proteomes" id="UP000320722">
    <property type="component" value="Chromosome"/>
</dbReference>
<evidence type="ECO:0000313" key="2">
    <source>
        <dbReference type="Proteomes" id="UP000320722"/>
    </source>
</evidence>
<gene>
    <name evidence="1" type="ORF">V6x_19010</name>
</gene>
<sequence length="275" mass="28418">MPVAARSAAVLAVIRDASEPLLSVMAPAEVVICTSPLVFRFARAMLLTASISIRPVPRLVISDPSARFTAPAESMSIKNAAALEICAGLFNTKSPPKFSSFKVPVEALILSEIVIVSFDLRSTAPPVTVSLINNVPVVVRKMELAAAVIPARPSTVPISNAPVLSIVNPPPATLVASVLTLVSMPVIPPGPPTRNAARSAVIKAFPVRSLIPPPVAVTRTSLVVVTFNDSTLKNAVKSISLAPASIEPAAPNVMSAAVASISTLPVVVNAPLTLT</sequence>
<name>A0A517WAB7_9PLAN</name>
<evidence type="ECO:0000313" key="1">
    <source>
        <dbReference type="EMBL" id="QDU02200.1"/>
    </source>
</evidence>
<dbReference type="EMBL" id="CP036347">
    <property type="protein sequence ID" value="QDU02200.1"/>
    <property type="molecule type" value="Genomic_DNA"/>
</dbReference>